<reference evidence="3 4" key="1">
    <citation type="submission" date="2019-01" db="EMBL/GenBank/DDBJ databases">
        <authorList>
            <person name="Chen W.-M."/>
        </authorList>
    </citation>
    <scope>NUCLEOTIDE SEQUENCE [LARGE SCALE GENOMIC DNA]</scope>
    <source>
        <strain evidence="3 4">TER-1</strain>
    </source>
</reference>
<feature type="transmembrane region" description="Helical" evidence="1">
    <location>
        <begin position="244"/>
        <end position="264"/>
    </location>
</feature>
<organism evidence="3 4">
    <name type="scientific">Methylobacterium oryzihabitans</name>
    <dbReference type="NCBI Taxonomy" id="2499852"/>
    <lineage>
        <taxon>Bacteria</taxon>
        <taxon>Pseudomonadati</taxon>
        <taxon>Pseudomonadota</taxon>
        <taxon>Alphaproteobacteria</taxon>
        <taxon>Hyphomicrobiales</taxon>
        <taxon>Methylobacteriaceae</taxon>
        <taxon>Methylobacterium</taxon>
    </lineage>
</organism>
<dbReference type="AlphaFoldDB" id="A0A3S2VKS5"/>
<evidence type="ECO:0000259" key="2">
    <source>
        <dbReference type="Pfam" id="PF00892"/>
    </source>
</evidence>
<dbReference type="PANTHER" id="PTHR22911">
    <property type="entry name" value="ACYL-MALONYL CONDENSING ENZYME-RELATED"/>
    <property type="match status" value="1"/>
</dbReference>
<dbReference type="InterPro" id="IPR037185">
    <property type="entry name" value="EmrE-like"/>
</dbReference>
<feature type="transmembrane region" description="Helical" evidence="1">
    <location>
        <begin position="270"/>
        <end position="287"/>
    </location>
</feature>
<dbReference type="PANTHER" id="PTHR22911:SF103">
    <property type="entry name" value="BLR2811 PROTEIN"/>
    <property type="match status" value="1"/>
</dbReference>
<feature type="transmembrane region" description="Helical" evidence="1">
    <location>
        <begin position="133"/>
        <end position="151"/>
    </location>
</feature>
<feature type="transmembrane region" description="Helical" evidence="1">
    <location>
        <begin position="12"/>
        <end position="33"/>
    </location>
</feature>
<dbReference type="SUPFAM" id="SSF103481">
    <property type="entry name" value="Multidrug resistance efflux transporter EmrE"/>
    <property type="match status" value="2"/>
</dbReference>
<accession>A0A3S2VKS5</accession>
<sequence>MSGLDGDRRRQVLVGIALMIGAVAGFACIDATAKALNRSLNPLLVVAARYVGSFVLVALVLGPRRGSIGLLRSRRPALQVFRSLCLVIATVCSFFALRSLPLAQVTSITFASPLIVALIAGPLLGEHIGWRRLAAVLAGFAGVLVVARPGLGMPPAALLAVVTAAVNGIYIVATRMLAAHDPPETTMLYTGLVGAVVTAPALVLLWESPPDLATWTGLFAIGGFGTLGHWLLILAHRHAPASTLAPFGYAHLLWALLIGFAAFGDVPDRWTLLGGAVVAAAGLFLIAEERRPAATGRNP</sequence>
<feature type="transmembrane region" description="Helical" evidence="1">
    <location>
        <begin position="212"/>
        <end position="232"/>
    </location>
</feature>
<name>A0A3S2VKS5_9HYPH</name>
<feature type="transmembrane region" description="Helical" evidence="1">
    <location>
        <begin position="186"/>
        <end position="206"/>
    </location>
</feature>
<dbReference type="Pfam" id="PF00892">
    <property type="entry name" value="EamA"/>
    <property type="match status" value="2"/>
</dbReference>
<evidence type="ECO:0000313" key="4">
    <source>
        <dbReference type="Proteomes" id="UP000286997"/>
    </source>
</evidence>
<dbReference type="Proteomes" id="UP000286997">
    <property type="component" value="Unassembled WGS sequence"/>
</dbReference>
<proteinExistence type="predicted"/>
<feature type="transmembrane region" description="Helical" evidence="1">
    <location>
        <begin position="103"/>
        <end position="121"/>
    </location>
</feature>
<dbReference type="GO" id="GO:0016020">
    <property type="term" value="C:membrane"/>
    <property type="evidence" value="ECO:0007669"/>
    <property type="project" value="InterPro"/>
</dbReference>
<evidence type="ECO:0000313" key="3">
    <source>
        <dbReference type="EMBL" id="RVU15187.1"/>
    </source>
</evidence>
<dbReference type="RefSeq" id="WP_127732605.1">
    <property type="nucleotide sequence ID" value="NZ_SACP01000023.1"/>
</dbReference>
<feature type="domain" description="EamA" evidence="2">
    <location>
        <begin position="156"/>
        <end position="286"/>
    </location>
</feature>
<comment type="caution">
    <text evidence="3">The sequence shown here is derived from an EMBL/GenBank/DDBJ whole genome shotgun (WGS) entry which is preliminary data.</text>
</comment>
<dbReference type="OrthoDB" id="9815809at2"/>
<dbReference type="Gene3D" id="1.10.3730.20">
    <property type="match status" value="1"/>
</dbReference>
<keyword evidence="1" id="KW-1133">Transmembrane helix</keyword>
<dbReference type="InterPro" id="IPR000620">
    <property type="entry name" value="EamA_dom"/>
</dbReference>
<keyword evidence="4" id="KW-1185">Reference proteome</keyword>
<protein>
    <submittedName>
        <fullName evidence="3">DMT family transporter</fullName>
    </submittedName>
</protein>
<keyword evidence="1" id="KW-0472">Membrane</keyword>
<evidence type="ECO:0000256" key="1">
    <source>
        <dbReference type="SAM" id="Phobius"/>
    </source>
</evidence>
<gene>
    <name evidence="3" type="ORF">EOE48_20470</name>
</gene>
<keyword evidence="1" id="KW-0812">Transmembrane</keyword>
<feature type="transmembrane region" description="Helical" evidence="1">
    <location>
        <begin position="39"/>
        <end position="60"/>
    </location>
</feature>
<dbReference type="EMBL" id="SACP01000023">
    <property type="protein sequence ID" value="RVU15187.1"/>
    <property type="molecule type" value="Genomic_DNA"/>
</dbReference>
<feature type="transmembrane region" description="Helical" evidence="1">
    <location>
        <begin position="80"/>
        <end position="97"/>
    </location>
</feature>
<feature type="domain" description="EamA" evidence="2">
    <location>
        <begin position="14"/>
        <end position="147"/>
    </location>
</feature>
<feature type="transmembrane region" description="Helical" evidence="1">
    <location>
        <begin position="157"/>
        <end position="174"/>
    </location>
</feature>